<evidence type="ECO:0000313" key="2">
    <source>
        <dbReference type="EMBL" id="CAF1133568.1"/>
    </source>
</evidence>
<dbReference type="Proteomes" id="UP000663823">
    <property type="component" value="Unassembled WGS sequence"/>
</dbReference>
<dbReference type="GO" id="GO:0050660">
    <property type="term" value="F:flavin adenine dinucleotide binding"/>
    <property type="evidence" value="ECO:0007669"/>
    <property type="project" value="InterPro"/>
</dbReference>
<dbReference type="Gene3D" id="3.40.462.20">
    <property type="match status" value="1"/>
</dbReference>
<reference evidence="3" key="1">
    <citation type="submission" date="2021-02" db="EMBL/GenBank/DDBJ databases">
        <authorList>
            <person name="Nowell W R."/>
        </authorList>
    </citation>
    <scope>NUCLEOTIDE SEQUENCE</scope>
</reference>
<dbReference type="InterPro" id="IPR012951">
    <property type="entry name" value="BBE"/>
</dbReference>
<dbReference type="GO" id="GO:0016491">
    <property type="term" value="F:oxidoreductase activity"/>
    <property type="evidence" value="ECO:0007669"/>
    <property type="project" value="InterPro"/>
</dbReference>
<dbReference type="Proteomes" id="UP000663889">
    <property type="component" value="Unassembled WGS sequence"/>
</dbReference>
<proteinExistence type="predicted"/>
<dbReference type="EMBL" id="CAJOBE010001349">
    <property type="protein sequence ID" value="CAF3736378.1"/>
    <property type="molecule type" value="Genomic_DNA"/>
</dbReference>
<gene>
    <name evidence="4" type="ORF">FNK824_LOCUS11414</name>
    <name evidence="5" type="ORF">OTI717_LOCUS25078</name>
    <name evidence="2" type="ORF">RFH988_LOCUS20998</name>
    <name evidence="3" type="ORF">SEV965_LOCUS19864</name>
</gene>
<evidence type="ECO:0000313" key="4">
    <source>
        <dbReference type="EMBL" id="CAF3736378.1"/>
    </source>
</evidence>
<dbReference type="EMBL" id="CAJOAX010004890">
    <property type="protein sequence ID" value="CAF3925905.1"/>
    <property type="molecule type" value="Genomic_DNA"/>
</dbReference>
<dbReference type="Proteomes" id="UP000663882">
    <property type="component" value="Unassembled WGS sequence"/>
</dbReference>
<dbReference type="Pfam" id="PF08031">
    <property type="entry name" value="BBE"/>
    <property type="match status" value="1"/>
</dbReference>
<feature type="domain" description="Berberine/berberine-like" evidence="1">
    <location>
        <begin position="64"/>
        <end position="98"/>
    </location>
</feature>
<dbReference type="InterPro" id="IPR016169">
    <property type="entry name" value="FAD-bd_PCMH_sub2"/>
</dbReference>
<organism evidence="3 6">
    <name type="scientific">Rotaria sordida</name>
    <dbReference type="NCBI Taxonomy" id="392033"/>
    <lineage>
        <taxon>Eukaryota</taxon>
        <taxon>Metazoa</taxon>
        <taxon>Spiralia</taxon>
        <taxon>Gnathifera</taxon>
        <taxon>Rotifera</taxon>
        <taxon>Eurotatoria</taxon>
        <taxon>Bdelloidea</taxon>
        <taxon>Philodinida</taxon>
        <taxon>Philodinidae</taxon>
        <taxon>Rotaria</taxon>
    </lineage>
</organism>
<name>A0A814UM36_9BILA</name>
<dbReference type="Proteomes" id="UP000663874">
    <property type="component" value="Unassembled WGS sequence"/>
</dbReference>
<evidence type="ECO:0000313" key="6">
    <source>
        <dbReference type="Proteomes" id="UP000663889"/>
    </source>
</evidence>
<comment type="caution">
    <text evidence="3">The sequence shown here is derived from an EMBL/GenBank/DDBJ whole genome shotgun (WGS) entry which is preliminary data.</text>
</comment>
<dbReference type="AlphaFoldDB" id="A0A814UM36"/>
<protein>
    <recommendedName>
        <fullName evidence="1">Berberine/berberine-like domain-containing protein</fullName>
    </recommendedName>
</protein>
<sequence length="106" mass="11569">MSQGGAYPHVASTTPLFPVNIQVGWALAANDNVFIAKIKSMTDAVLKAALDDGQDVGGPKQILYPNYALPDTPLEQLYGSNVSRLQSIHQAWDPNNVMNLTERFKL</sequence>
<evidence type="ECO:0000313" key="3">
    <source>
        <dbReference type="EMBL" id="CAF1177498.1"/>
    </source>
</evidence>
<dbReference type="EMBL" id="CAJNOU010001258">
    <property type="protein sequence ID" value="CAF1177498.1"/>
    <property type="molecule type" value="Genomic_DNA"/>
</dbReference>
<dbReference type="Gene3D" id="3.30.465.10">
    <property type="match status" value="1"/>
</dbReference>
<dbReference type="OrthoDB" id="2151789at2759"/>
<dbReference type="EMBL" id="CAJNOO010001314">
    <property type="protein sequence ID" value="CAF1133568.1"/>
    <property type="molecule type" value="Genomic_DNA"/>
</dbReference>
<evidence type="ECO:0000313" key="5">
    <source>
        <dbReference type="EMBL" id="CAF3925905.1"/>
    </source>
</evidence>
<evidence type="ECO:0000259" key="1">
    <source>
        <dbReference type="Pfam" id="PF08031"/>
    </source>
</evidence>
<accession>A0A814UM36</accession>